<evidence type="ECO:0000313" key="1">
    <source>
        <dbReference type="EMBL" id="KKK76318.1"/>
    </source>
</evidence>
<proteinExistence type="predicted"/>
<protein>
    <submittedName>
        <fullName evidence="1">Uncharacterized protein</fullName>
    </submittedName>
</protein>
<comment type="caution">
    <text evidence="1">The sequence shown here is derived from an EMBL/GenBank/DDBJ whole genome shotgun (WGS) entry which is preliminary data.</text>
</comment>
<organism evidence="1">
    <name type="scientific">marine sediment metagenome</name>
    <dbReference type="NCBI Taxonomy" id="412755"/>
    <lineage>
        <taxon>unclassified sequences</taxon>
        <taxon>metagenomes</taxon>
        <taxon>ecological metagenomes</taxon>
    </lineage>
</organism>
<sequence length="63" mass="7147">MPYDLDWDERFIVEEDESGKFLSGTWFVIDHKTSEVHGPFNSEDQAVEAAGNLACDEADRLRG</sequence>
<reference evidence="1" key="1">
    <citation type="journal article" date="2015" name="Nature">
        <title>Complex archaea that bridge the gap between prokaryotes and eukaryotes.</title>
        <authorList>
            <person name="Spang A."/>
            <person name="Saw J.H."/>
            <person name="Jorgensen S.L."/>
            <person name="Zaremba-Niedzwiedzka K."/>
            <person name="Martijn J."/>
            <person name="Lind A.E."/>
            <person name="van Eijk R."/>
            <person name="Schleper C."/>
            <person name="Guy L."/>
            <person name="Ettema T.J."/>
        </authorList>
    </citation>
    <scope>NUCLEOTIDE SEQUENCE</scope>
</reference>
<gene>
    <name evidence="1" type="ORF">LCGC14_2864880</name>
</gene>
<name>A0A0F8Y4X0_9ZZZZ</name>
<dbReference type="AlphaFoldDB" id="A0A0F8Y4X0"/>
<dbReference type="EMBL" id="LAZR01055459">
    <property type="protein sequence ID" value="KKK76318.1"/>
    <property type="molecule type" value="Genomic_DNA"/>
</dbReference>
<accession>A0A0F8Y4X0</accession>